<name>A0A8H4TEG1_9HYPO</name>
<keyword evidence="3" id="KW-1185">Reference proteome</keyword>
<reference evidence="2" key="1">
    <citation type="journal article" date="2020" name="BMC Genomics">
        <title>Correction to: Identification and distribution of gene clusters required for synthesis of sphingolipid metabolism inhibitors in diverse species of the filamentous fungus Fusarium.</title>
        <authorList>
            <person name="Kim H.S."/>
            <person name="Lohmar J.M."/>
            <person name="Busman M."/>
            <person name="Brown D.W."/>
            <person name="Naumann T.A."/>
            <person name="Divon H.H."/>
            <person name="Lysoe E."/>
            <person name="Uhlig S."/>
            <person name="Proctor R.H."/>
        </authorList>
    </citation>
    <scope>NUCLEOTIDE SEQUENCE</scope>
    <source>
        <strain evidence="2">NRRL 20472</strain>
    </source>
</reference>
<feature type="region of interest" description="Disordered" evidence="1">
    <location>
        <begin position="66"/>
        <end position="87"/>
    </location>
</feature>
<proteinExistence type="predicted"/>
<organism evidence="2 3">
    <name type="scientific">Fusarium sarcochroum</name>
    <dbReference type="NCBI Taxonomy" id="1208366"/>
    <lineage>
        <taxon>Eukaryota</taxon>
        <taxon>Fungi</taxon>
        <taxon>Dikarya</taxon>
        <taxon>Ascomycota</taxon>
        <taxon>Pezizomycotina</taxon>
        <taxon>Sordariomycetes</taxon>
        <taxon>Hypocreomycetidae</taxon>
        <taxon>Hypocreales</taxon>
        <taxon>Nectriaceae</taxon>
        <taxon>Fusarium</taxon>
        <taxon>Fusarium lateritium species complex</taxon>
    </lineage>
</organism>
<reference evidence="2" key="2">
    <citation type="submission" date="2020-05" db="EMBL/GenBank/DDBJ databases">
        <authorList>
            <person name="Kim H.-S."/>
            <person name="Proctor R.H."/>
            <person name="Brown D.W."/>
        </authorList>
    </citation>
    <scope>NUCLEOTIDE SEQUENCE</scope>
    <source>
        <strain evidence="2">NRRL 20472</strain>
    </source>
</reference>
<comment type="caution">
    <text evidence="2">The sequence shown here is derived from an EMBL/GenBank/DDBJ whole genome shotgun (WGS) entry which is preliminary data.</text>
</comment>
<dbReference type="Proteomes" id="UP000622797">
    <property type="component" value="Unassembled WGS sequence"/>
</dbReference>
<dbReference type="AlphaFoldDB" id="A0A8H4TEG1"/>
<dbReference type="PROSITE" id="PS51257">
    <property type="entry name" value="PROKAR_LIPOPROTEIN"/>
    <property type="match status" value="1"/>
</dbReference>
<dbReference type="EMBL" id="JABEXW010000755">
    <property type="protein sequence ID" value="KAF4956445.1"/>
    <property type="molecule type" value="Genomic_DNA"/>
</dbReference>
<evidence type="ECO:0000313" key="3">
    <source>
        <dbReference type="Proteomes" id="UP000622797"/>
    </source>
</evidence>
<feature type="compositionally biased region" description="Basic and acidic residues" evidence="1">
    <location>
        <begin position="76"/>
        <end position="87"/>
    </location>
</feature>
<evidence type="ECO:0000313" key="2">
    <source>
        <dbReference type="EMBL" id="KAF4956445.1"/>
    </source>
</evidence>
<accession>A0A8H4TEG1</accession>
<protein>
    <submittedName>
        <fullName evidence="2">Uncharacterized protein</fullName>
    </submittedName>
</protein>
<sequence>MHSVDPRICCDSRARDAGRTTGSISIISSCREPGPRSSVAGKGKLLDDAIGLLRTAMTEFVVQQANPLPGASSKPDQVHGEVEKWCH</sequence>
<gene>
    <name evidence="2" type="ORF">FSARC_11581</name>
</gene>
<evidence type="ECO:0000256" key="1">
    <source>
        <dbReference type="SAM" id="MobiDB-lite"/>
    </source>
</evidence>